<dbReference type="Gene3D" id="1.25.40.10">
    <property type="entry name" value="Tetratricopeptide repeat domain"/>
    <property type="match status" value="2"/>
</dbReference>
<evidence type="ECO:0000313" key="9">
    <source>
        <dbReference type="EMBL" id="KAA8907625.1"/>
    </source>
</evidence>
<feature type="region of interest" description="Disordered" evidence="7">
    <location>
        <begin position="25"/>
        <end position="51"/>
    </location>
</feature>
<dbReference type="GO" id="GO:0005739">
    <property type="term" value="C:mitochondrion"/>
    <property type="evidence" value="ECO:0007669"/>
    <property type="project" value="UniProtKB-SubCell"/>
</dbReference>
<dbReference type="PROSITE" id="PS51375">
    <property type="entry name" value="PPR"/>
    <property type="match status" value="2"/>
</dbReference>
<evidence type="ECO:0000256" key="7">
    <source>
        <dbReference type="SAM" id="MobiDB-lite"/>
    </source>
</evidence>
<dbReference type="NCBIfam" id="TIGR00756">
    <property type="entry name" value="PPR"/>
    <property type="match status" value="1"/>
</dbReference>
<evidence type="ECO:0000256" key="4">
    <source>
        <dbReference type="ARBA" id="ARBA00044493"/>
    </source>
</evidence>
<evidence type="ECO:0000256" key="5">
    <source>
        <dbReference type="ARBA" id="ARBA00044511"/>
    </source>
</evidence>
<dbReference type="Proteomes" id="UP000761534">
    <property type="component" value="Unassembled WGS sequence"/>
</dbReference>
<comment type="function">
    <text evidence="4">Regulates mitochondrial small subunit maturation by controlling 15S rRNA 5'-end processing. Localizes to the 5' precursor of the 15S rRNA in a position that is subsequently occupied by mS47 in the mature yeast mtSSU. Uses structure and sequence-specific RNA recognition, binding to a single-stranded region of the precursor and specifically recognizing bases -6 to -1. The exchange of Ccm1 for mS47 is coupled to the irreversible removal of precursor rRNA that is accompanied by conformational changes of the mitoribosomal proteins uS5m and mS26. These conformational changes signal completion of 5'-end rRNA processing through protection of the mature 5'-end of the 15S rRNA and stabilization of mS47. The removal of the 5' precursor together with the dissociation of Ccm1 may be catalyzed by the 5'-3' exoribonuclease Pet127. Involved in the specific removal of group I introns in mitochondrial encoded transcripts.</text>
</comment>
<evidence type="ECO:0000259" key="8">
    <source>
        <dbReference type="Pfam" id="PF23276"/>
    </source>
</evidence>
<keyword evidence="10" id="KW-1185">Reference proteome</keyword>
<dbReference type="InterPro" id="IPR002885">
    <property type="entry name" value="PPR_rpt"/>
</dbReference>
<evidence type="ECO:0000256" key="1">
    <source>
        <dbReference type="ARBA" id="ARBA00004173"/>
    </source>
</evidence>
<dbReference type="InterPro" id="IPR057027">
    <property type="entry name" value="TPR_mt"/>
</dbReference>
<protein>
    <recommendedName>
        <fullName evidence="8">Pentatricopeptide repeat-containing protein-mitochondrial domain-containing protein</fullName>
    </recommendedName>
</protein>
<feature type="repeat" description="PPR" evidence="6">
    <location>
        <begin position="197"/>
        <end position="231"/>
    </location>
</feature>
<comment type="similarity">
    <text evidence="2">Belongs to the CCM1 family.</text>
</comment>
<feature type="domain" description="Pentatricopeptide repeat-containing protein-mitochondrial" evidence="8">
    <location>
        <begin position="173"/>
        <end position="297"/>
    </location>
</feature>
<name>A0A642V4G2_9ASCO</name>
<evidence type="ECO:0000256" key="2">
    <source>
        <dbReference type="ARBA" id="ARBA00006192"/>
    </source>
</evidence>
<dbReference type="Pfam" id="PF23276">
    <property type="entry name" value="TPR_24"/>
    <property type="match status" value="1"/>
</dbReference>
<accession>A0A642V4G2</accession>
<evidence type="ECO:0000256" key="3">
    <source>
        <dbReference type="ARBA" id="ARBA00022737"/>
    </source>
</evidence>
<organism evidence="9 10">
    <name type="scientific">Trichomonascus ciferrii</name>
    <dbReference type="NCBI Taxonomy" id="44093"/>
    <lineage>
        <taxon>Eukaryota</taxon>
        <taxon>Fungi</taxon>
        <taxon>Dikarya</taxon>
        <taxon>Ascomycota</taxon>
        <taxon>Saccharomycotina</taxon>
        <taxon>Dipodascomycetes</taxon>
        <taxon>Dipodascales</taxon>
        <taxon>Trichomonascaceae</taxon>
        <taxon>Trichomonascus</taxon>
        <taxon>Trichomonascus ciferrii complex</taxon>
    </lineage>
</organism>
<evidence type="ECO:0000313" key="10">
    <source>
        <dbReference type="Proteomes" id="UP000761534"/>
    </source>
</evidence>
<dbReference type="OrthoDB" id="185373at2759"/>
<evidence type="ECO:0000256" key="6">
    <source>
        <dbReference type="PROSITE-ProRule" id="PRU00708"/>
    </source>
</evidence>
<comment type="subunit">
    <text evidence="5">Binds to mitochondrial small subunit 15S rRNA.</text>
</comment>
<proteinExistence type="inferred from homology"/>
<comment type="subcellular location">
    <subcellularLocation>
        <location evidence="1">Mitochondrion</location>
    </subcellularLocation>
</comment>
<dbReference type="InterPro" id="IPR011990">
    <property type="entry name" value="TPR-like_helical_dom_sf"/>
</dbReference>
<sequence>MEEKRQLDESIKQIQAYTEALRKHMWQQKDKESQKKVARSEGLSELNTPLDESDVDKFAELVEKSEEENGARLSGRGLFEKQLSLPGPVLERIGDTNAVILMASEEPNWGTVIKALYDNPRQVRDMNVKDVDHLISMIPLSQRAELMPVVHEMMHESGVEPSKLTLDLTMAAYADRGMPVVVDSFMEELRARGFKPDDYTFGHVIKAYSKVRDLKACVRTLKQMQREGVEQPSKSVTTNLLQTCIMVGDFKQAEEIFSMMKYLSAETQPDRRVYNSMLLAAAKQHNVDRVLDLYREMTTRPIDPLEPDMETLLTLIYACARDKKTHLQAWQYVLELQERKFPVTRKLINTLLYLCGTTGELSFARALFRQLCLHESSYPDSYAINCLFKAYVNYKPGFFSPVLTTALGNQIRSTFLMSTSVTDEAYDPHKMPPFLSIPMLRNTQQAIWESRAIFAFFKENHPHLLNEKITLNYLAVPAHLADLNEFKARYEEQTYFEDSATNTVTAKSMPGVMSRNHYVYDLAIRACANVSSTDPQNTLEFASQMWANRGKWRKTPNFTSMSKQDRFQSDFLFARGMITTLANAGEINDAIDLLKSSIKQFGWKHHHIQPLINKLIQLDDTASLSTIRRLIKQKWSQHEESTREFTTVQGDKDYNKLMKKSL</sequence>
<keyword evidence="3" id="KW-0677">Repeat</keyword>
<gene>
    <name evidence="9" type="ORF">TRICI_004916</name>
</gene>
<feature type="compositionally biased region" description="Basic and acidic residues" evidence="7">
    <location>
        <begin position="27"/>
        <end position="39"/>
    </location>
</feature>
<comment type="caution">
    <text evidence="9">The sequence shown here is derived from an EMBL/GenBank/DDBJ whole genome shotgun (WGS) entry which is preliminary data.</text>
</comment>
<dbReference type="PANTHER" id="PTHR47447:SF17">
    <property type="entry name" value="OS12G0638900 PROTEIN"/>
    <property type="match status" value="1"/>
</dbReference>
<reference evidence="9" key="1">
    <citation type="journal article" date="2019" name="G3 (Bethesda)">
        <title>Genome Assemblies of Two Rare Opportunistic Yeast Pathogens: Diutina rugosa (syn. Candida rugosa) and Trichomonascus ciferrii (syn. Candida ciferrii).</title>
        <authorList>
            <person name="Mixao V."/>
            <person name="Saus E."/>
            <person name="Hansen A.P."/>
            <person name="Lass-Florl C."/>
            <person name="Gabaldon T."/>
        </authorList>
    </citation>
    <scope>NUCLEOTIDE SEQUENCE</scope>
    <source>
        <strain evidence="9">CBS 4856</strain>
    </source>
</reference>
<dbReference type="PANTHER" id="PTHR47447">
    <property type="entry name" value="OS03G0856100 PROTEIN"/>
    <property type="match status" value="1"/>
</dbReference>
<dbReference type="VEuPathDB" id="FungiDB:TRICI_004916"/>
<feature type="repeat" description="PPR" evidence="6">
    <location>
        <begin position="270"/>
        <end position="304"/>
    </location>
</feature>
<dbReference type="EMBL" id="SWFS01000376">
    <property type="protein sequence ID" value="KAA8907625.1"/>
    <property type="molecule type" value="Genomic_DNA"/>
</dbReference>
<dbReference type="AlphaFoldDB" id="A0A642V4G2"/>